<dbReference type="EMBL" id="CP066681">
    <property type="protein sequence ID" value="QQG35767.1"/>
    <property type="molecule type" value="Genomic_DNA"/>
</dbReference>
<gene>
    <name evidence="2" type="ORF">HYS17_09695</name>
</gene>
<dbReference type="AlphaFoldDB" id="A0A7T5R1F3"/>
<feature type="domain" description="Phosphoribosyltransferase" evidence="1">
    <location>
        <begin position="14"/>
        <end position="181"/>
    </location>
</feature>
<dbReference type="CDD" id="cd06223">
    <property type="entry name" value="PRTases_typeI"/>
    <property type="match status" value="1"/>
</dbReference>
<dbReference type="GO" id="GO:0016757">
    <property type="term" value="F:glycosyltransferase activity"/>
    <property type="evidence" value="ECO:0007669"/>
    <property type="project" value="UniProtKB-KW"/>
</dbReference>
<protein>
    <submittedName>
        <fullName evidence="2">Phosphoribosyltransferase</fullName>
    </submittedName>
</protein>
<evidence type="ECO:0000313" key="3">
    <source>
        <dbReference type="Proteomes" id="UP000595362"/>
    </source>
</evidence>
<evidence type="ECO:0000313" key="2">
    <source>
        <dbReference type="EMBL" id="QQG35767.1"/>
    </source>
</evidence>
<keyword evidence="2" id="KW-0808">Transferase</keyword>
<dbReference type="Gene3D" id="3.30.1310.20">
    <property type="entry name" value="PRTase-like"/>
    <property type="match status" value="1"/>
</dbReference>
<dbReference type="InterPro" id="IPR029057">
    <property type="entry name" value="PRTase-like"/>
</dbReference>
<sequence>MYQKFRNREEAGLELSNALSRYKENPDTIILALPRGGVPVAHEVAKALGLPMDIWLVRKLGVPGHEELAMGAIALNGVCHINKDIIFNLNIAPHLLNQVMVKERAELDRRNKLYRQGRRAPDIRGKTAIVVDDGLATGATMHAAVESIRQVKASHIVVAVPVGSKSTCEDLKAIADDVVCLRMPEPFYGVGQWYLDFSQTSDEEVQNLLEQPTGNAA</sequence>
<name>A0A7T5R1F3_9BACT</name>
<keyword evidence="2" id="KW-0328">Glycosyltransferase</keyword>
<dbReference type="InterPro" id="IPR000836">
    <property type="entry name" value="PRTase_dom"/>
</dbReference>
<dbReference type="SUPFAM" id="SSF53271">
    <property type="entry name" value="PRTase-like"/>
    <property type="match status" value="1"/>
</dbReference>
<proteinExistence type="predicted"/>
<reference evidence="2 3" key="1">
    <citation type="submission" date="2020-07" db="EMBL/GenBank/DDBJ databases">
        <title>Huge and variable diversity of episymbiotic CPR bacteria and DPANN archaea in groundwater ecosystems.</title>
        <authorList>
            <person name="He C.Y."/>
            <person name="Keren R."/>
            <person name="Whittaker M."/>
            <person name="Farag I.F."/>
            <person name="Doudna J."/>
            <person name="Cate J.H.D."/>
            <person name="Banfield J.F."/>
        </authorList>
    </citation>
    <scope>NUCLEOTIDE SEQUENCE [LARGE SCALE GENOMIC DNA]</scope>
    <source>
        <strain evidence="2">NC_groundwater_70_Ag_B-0.1um_54_66</strain>
    </source>
</reference>
<dbReference type="Pfam" id="PF00156">
    <property type="entry name" value="Pribosyltran"/>
    <property type="match status" value="1"/>
</dbReference>
<accession>A0A7T5R1F3</accession>
<dbReference type="Proteomes" id="UP000595362">
    <property type="component" value="Chromosome"/>
</dbReference>
<evidence type="ECO:0000259" key="1">
    <source>
        <dbReference type="Pfam" id="PF00156"/>
    </source>
</evidence>
<organism evidence="2 3">
    <name type="scientific">Micavibrio aeruginosavorus</name>
    <dbReference type="NCBI Taxonomy" id="349221"/>
    <lineage>
        <taxon>Bacteria</taxon>
        <taxon>Pseudomonadati</taxon>
        <taxon>Bdellovibrionota</taxon>
        <taxon>Bdellovibrionia</taxon>
        <taxon>Bdellovibrionales</taxon>
        <taxon>Pseudobdellovibrionaceae</taxon>
        <taxon>Micavibrio</taxon>
    </lineage>
</organism>
<dbReference type="Gene3D" id="3.40.50.2020">
    <property type="match status" value="1"/>
</dbReference>